<evidence type="ECO:0000313" key="2">
    <source>
        <dbReference type="EMBL" id="MPN33168.1"/>
    </source>
</evidence>
<dbReference type="EMBL" id="VSSQ01085550">
    <property type="protein sequence ID" value="MPN33168.1"/>
    <property type="molecule type" value="Genomic_DNA"/>
</dbReference>
<reference evidence="2" key="1">
    <citation type="submission" date="2019-08" db="EMBL/GenBank/DDBJ databases">
        <authorList>
            <person name="Kucharzyk K."/>
            <person name="Murdoch R.W."/>
            <person name="Higgins S."/>
            <person name="Loffler F."/>
        </authorList>
    </citation>
    <scope>NUCLEOTIDE SEQUENCE</scope>
</reference>
<evidence type="ECO:0000256" key="1">
    <source>
        <dbReference type="SAM" id="MobiDB-lite"/>
    </source>
</evidence>
<sequence length="80" mass="8925">MLTGVSFEKDKREAQSNLEAANVPNLLESSKKKSRQRKEDPSEAKEEKAEKSEKIDIAPSKEEAPEQAPDTQEAAPQSRE</sequence>
<organism evidence="2">
    <name type="scientific">bioreactor metagenome</name>
    <dbReference type="NCBI Taxonomy" id="1076179"/>
    <lineage>
        <taxon>unclassified sequences</taxon>
        <taxon>metagenomes</taxon>
        <taxon>ecological metagenomes</taxon>
    </lineage>
</organism>
<accession>A0A645H2C7</accession>
<feature type="compositionally biased region" description="Basic and acidic residues" evidence="1">
    <location>
        <begin position="37"/>
        <end position="64"/>
    </location>
</feature>
<name>A0A645H2C7_9ZZZZ</name>
<feature type="region of interest" description="Disordered" evidence="1">
    <location>
        <begin position="1"/>
        <end position="80"/>
    </location>
</feature>
<protein>
    <submittedName>
        <fullName evidence="2">Uncharacterized protein</fullName>
    </submittedName>
</protein>
<gene>
    <name evidence="2" type="ORF">SDC9_180652</name>
</gene>
<dbReference type="AlphaFoldDB" id="A0A645H2C7"/>
<proteinExistence type="predicted"/>
<comment type="caution">
    <text evidence="2">The sequence shown here is derived from an EMBL/GenBank/DDBJ whole genome shotgun (WGS) entry which is preliminary data.</text>
</comment>